<feature type="compositionally biased region" description="Polar residues" evidence="1">
    <location>
        <begin position="194"/>
        <end position="204"/>
    </location>
</feature>
<evidence type="ECO:0000313" key="2">
    <source>
        <dbReference type="EMBL" id="KAG1787114.1"/>
    </source>
</evidence>
<feature type="compositionally biased region" description="Basic residues" evidence="1">
    <location>
        <begin position="62"/>
        <end position="78"/>
    </location>
</feature>
<feature type="compositionally biased region" description="Basic and acidic residues" evidence="1">
    <location>
        <begin position="280"/>
        <end position="299"/>
    </location>
</feature>
<keyword evidence="3" id="KW-1185">Reference proteome</keyword>
<evidence type="ECO:0000313" key="3">
    <source>
        <dbReference type="Proteomes" id="UP000719766"/>
    </source>
</evidence>
<feature type="compositionally biased region" description="Basic residues" evidence="1">
    <location>
        <begin position="180"/>
        <end position="193"/>
    </location>
</feature>
<feature type="region of interest" description="Disordered" evidence="1">
    <location>
        <begin position="50"/>
        <end position="87"/>
    </location>
</feature>
<gene>
    <name evidence="2" type="ORF">HD556DRAFT_1449037</name>
</gene>
<organism evidence="2 3">
    <name type="scientific">Suillus plorans</name>
    <dbReference type="NCBI Taxonomy" id="116603"/>
    <lineage>
        <taxon>Eukaryota</taxon>
        <taxon>Fungi</taxon>
        <taxon>Dikarya</taxon>
        <taxon>Basidiomycota</taxon>
        <taxon>Agaricomycotina</taxon>
        <taxon>Agaricomycetes</taxon>
        <taxon>Agaricomycetidae</taxon>
        <taxon>Boletales</taxon>
        <taxon>Suillineae</taxon>
        <taxon>Suillaceae</taxon>
        <taxon>Suillus</taxon>
    </lineage>
</organism>
<accession>A0A9P7DBY1</accession>
<dbReference type="AlphaFoldDB" id="A0A9P7DBY1"/>
<evidence type="ECO:0000256" key="1">
    <source>
        <dbReference type="SAM" id="MobiDB-lite"/>
    </source>
</evidence>
<feature type="region of interest" description="Disordered" evidence="1">
    <location>
        <begin position="151"/>
        <end position="204"/>
    </location>
</feature>
<dbReference type="EMBL" id="JABBWE010000083">
    <property type="protein sequence ID" value="KAG1787114.1"/>
    <property type="molecule type" value="Genomic_DNA"/>
</dbReference>
<dbReference type="OrthoDB" id="2690533at2759"/>
<proteinExistence type="predicted"/>
<dbReference type="Proteomes" id="UP000719766">
    <property type="component" value="Unassembled WGS sequence"/>
</dbReference>
<feature type="region of interest" description="Disordered" evidence="1">
    <location>
        <begin position="274"/>
        <end position="299"/>
    </location>
</feature>
<dbReference type="RefSeq" id="XP_041154487.1">
    <property type="nucleotide sequence ID" value="XM_041307533.1"/>
</dbReference>
<reference evidence="2" key="1">
    <citation type="journal article" date="2020" name="New Phytol.">
        <title>Comparative genomics reveals dynamic genome evolution in host specialist ectomycorrhizal fungi.</title>
        <authorList>
            <person name="Lofgren L.A."/>
            <person name="Nguyen N.H."/>
            <person name="Vilgalys R."/>
            <person name="Ruytinx J."/>
            <person name="Liao H.L."/>
            <person name="Branco S."/>
            <person name="Kuo A."/>
            <person name="LaButti K."/>
            <person name="Lipzen A."/>
            <person name="Andreopoulos W."/>
            <person name="Pangilinan J."/>
            <person name="Riley R."/>
            <person name="Hundley H."/>
            <person name="Na H."/>
            <person name="Barry K."/>
            <person name="Grigoriev I.V."/>
            <person name="Stajich J.E."/>
            <person name="Kennedy P.G."/>
        </authorList>
    </citation>
    <scope>NUCLEOTIDE SEQUENCE</scope>
    <source>
        <strain evidence="2">S12</strain>
    </source>
</reference>
<sequence>MGMGKGTGAVKGNPHPYPRCTLTRDPCGLPIPVQLPNNDMLVDAPFDGIGPGNYADAPRPTRSGRGHPGRYHRGRGGRVRPPQQREHDSDALGAFTRFFRAEAQASKRPFGVNLDHLADLRRHPLEELATRKESHAFDELVRAERAQRAYERYSPRTRNLSLDHRRGPRARSPPEEPPRRVRRAHSPPRHRVSRASSVPSNRSALTPAAQLIADVTSNASIILAPTPAPKPPAVDPGRDVEDIIAAAEQLDLEQAGHMPGVTTEDVLGRIIPLRSPPWDLPREPKELASPEERSSRLEDLEGSLTFLPFSI</sequence>
<comment type="caution">
    <text evidence="2">The sequence shown here is derived from an EMBL/GenBank/DDBJ whole genome shotgun (WGS) entry which is preliminary data.</text>
</comment>
<name>A0A9P7DBY1_9AGAM</name>
<dbReference type="GeneID" id="64601297"/>
<protein>
    <submittedName>
        <fullName evidence="2">Uncharacterized protein</fullName>
    </submittedName>
</protein>